<proteinExistence type="predicted"/>
<dbReference type="CDD" id="cd05828">
    <property type="entry name" value="Sortase_D_1"/>
    <property type="match status" value="1"/>
</dbReference>
<dbReference type="GO" id="GO:0016787">
    <property type="term" value="F:hydrolase activity"/>
    <property type="evidence" value="ECO:0007669"/>
    <property type="project" value="UniProtKB-KW"/>
</dbReference>
<comment type="caution">
    <text evidence="2">The sequence shown here is derived from an EMBL/GenBank/DDBJ whole genome shotgun (WGS) entry which is preliminary data.</text>
</comment>
<keyword evidence="1" id="KW-0378">Hydrolase</keyword>
<dbReference type="OrthoDB" id="165822at2"/>
<evidence type="ECO:0000313" key="3">
    <source>
        <dbReference type="Proteomes" id="UP000269669"/>
    </source>
</evidence>
<sequence>MKSYRRLERVLLIAGLALLIVSIVVRLNGLVMARAGVWSFEAHQSESADSAGGKPENSSLDFSLWSEKRVRAYKAALGMKFDAPLAVLAIPRIGLEVPVFDGTDDLILNRGAGRITGTAKPGQPGNIGIAAHRDGFFRGLKDIRVGDRIELRTQGDAALYAVDDIEIVQPTDVTVLRNRSSPSLTLVTCYPFYFVGDAPQRYIVHASIVDSDKTAASKFNSAVQKEKEHTQ</sequence>
<organism evidence="2 3">
    <name type="scientific">Edaphobacter aggregans</name>
    <dbReference type="NCBI Taxonomy" id="570835"/>
    <lineage>
        <taxon>Bacteria</taxon>
        <taxon>Pseudomonadati</taxon>
        <taxon>Acidobacteriota</taxon>
        <taxon>Terriglobia</taxon>
        <taxon>Terriglobales</taxon>
        <taxon>Acidobacteriaceae</taxon>
        <taxon>Edaphobacter</taxon>
    </lineage>
</organism>
<dbReference type="AlphaFoldDB" id="A0A428MF01"/>
<dbReference type="Proteomes" id="UP000269669">
    <property type="component" value="Unassembled WGS sequence"/>
</dbReference>
<dbReference type="NCBIfam" id="TIGR01076">
    <property type="entry name" value="sortase_fam"/>
    <property type="match status" value="1"/>
</dbReference>
<gene>
    <name evidence="2" type="ORF">EDE15_0901</name>
</gene>
<dbReference type="InterPro" id="IPR023365">
    <property type="entry name" value="Sortase_dom-sf"/>
</dbReference>
<dbReference type="InterPro" id="IPR005754">
    <property type="entry name" value="Sortase"/>
</dbReference>
<accession>A0A428MF01</accession>
<protein>
    <submittedName>
        <fullName evidence="2">Sortase A</fullName>
    </submittedName>
</protein>
<dbReference type="InterPro" id="IPR041999">
    <property type="entry name" value="Sortase_D_1"/>
</dbReference>
<dbReference type="RefSeq" id="WP_125484156.1">
    <property type="nucleotide sequence ID" value="NZ_RSDW01000001.1"/>
</dbReference>
<dbReference type="Pfam" id="PF04203">
    <property type="entry name" value="Sortase"/>
    <property type="match status" value="1"/>
</dbReference>
<name>A0A428MF01_9BACT</name>
<dbReference type="SUPFAM" id="SSF63817">
    <property type="entry name" value="Sortase"/>
    <property type="match status" value="1"/>
</dbReference>
<reference evidence="2 3" key="1">
    <citation type="submission" date="2018-12" db="EMBL/GenBank/DDBJ databases">
        <title>Sequencing of bacterial isolates from soil warming experiment in Harvard Forest, Massachusetts, USA.</title>
        <authorList>
            <person name="Deangelis K."/>
        </authorList>
    </citation>
    <scope>NUCLEOTIDE SEQUENCE [LARGE SCALE GENOMIC DNA]</scope>
    <source>
        <strain evidence="2 3">EB153</strain>
    </source>
</reference>
<evidence type="ECO:0000256" key="1">
    <source>
        <dbReference type="ARBA" id="ARBA00022801"/>
    </source>
</evidence>
<keyword evidence="3" id="KW-1185">Reference proteome</keyword>
<evidence type="ECO:0000313" key="2">
    <source>
        <dbReference type="EMBL" id="RSL15414.1"/>
    </source>
</evidence>
<dbReference type="EMBL" id="RSDW01000001">
    <property type="protein sequence ID" value="RSL15414.1"/>
    <property type="molecule type" value="Genomic_DNA"/>
</dbReference>
<dbReference type="Gene3D" id="2.40.260.10">
    <property type="entry name" value="Sortase"/>
    <property type="match status" value="1"/>
</dbReference>